<organism evidence="3 4">
    <name type="scientific">Myceligenerans crystallogenes</name>
    <dbReference type="NCBI Taxonomy" id="316335"/>
    <lineage>
        <taxon>Bacteria</taxon>
        <taxon>Bacillati</taxon>
        <taxon>Actinomycetota</taxon>
        <taxon>Actinomycetes</taxon>
        <taxon>Micrococcales</taxon>
        <taxon>Promicromonosporaceae</taxon>
        <taxon>Myceligenerans</taxon>
    </lineage>
</organism>
<dbReference type="PANTHER" id="PTHR43462">
    <property type="entry name" value="ALANYL-TRNA EDITING PROTEIN"/>
    <property type="match status" value="1"/>
</dbReference>
<proteinExistence type="predicted"/>
<dbReference type="EMBL" id="BAAANL010000005">
    <property type="protein sequence ID" value="GAA1866770.1"/>
    <property type="molecule type" value="Genomic_DNA"/>
</dbReference>
<gene>
    <name evidence="3" type="ORF">GCM10009751_26180</name>
</gene>
<keyword evidence="2" id="KW-0862">Zinc</keyword>
<reference evidence="3 4" key="1">
    <citation type="journal article" date="2019" name="Int. J. Syst. Evol. Microbiol.">
        <title>The Global Catalogue of Microorganisms (GCM) 10K type strain sequencing project: providing services to taxonomists for standard genome sequencing and annotation.</title>
        <authorList>
            <consortium name="The Broad Institute Genomics Platform"/>
            <consortium name="The Broad Institute Genome Sequencing Center for Infectious Disease"/>
            <person name="Wu L."/>
            <person name="Ma J."/>
        </authorList>
    </citation>
    <scope>NUCLEOTIDE SEQUENCE [LARGE SCALE GENOMIC DNA]</scope>
    <source>
        <strain evidence="3 4">JCM 14326</strain>
    </source>
</reference>
<evidence type="ECO:0000256" key="2">
    <source>
        <dbReference type="ARBA" id="ARBA00022833"/>
    </source>
</evidence>
<evidence type="ECO:0000256" key="1">
    <source>
        <dbReference type="ARBA" id="ARBA00022723"/>
    </source>
</evidence>
<dbReference type="PANTHER" id="PTHR43462:SF1">
    <property type="entry name" value="ALANYL-TRNA EDITING PROTEIN AARSD1"/>
    <property type="match status" value="1"/>
</dbReference>
<evidence type="ECO:0008006" key="5">
    <source>
        <dbReference type="Google" id="ProtNLM"/>
    </source>
</evidence>
<dbReference type="InterPro" id="IPR051335">
    <property type="entry name" value="Alanyl-tRNA_Editing_Enzymes"/>
</dbReference>
<dbReference type="Gene3D" id="3.30.980.10">
    <property type="entry name" value="Threonyl-trna Synthetase, Chain A, domain 2"/>
    <property type="match status" value="1"/>
</dbReference>
<evidence type="ECO:0000313" key="3">
    <source>
        <dbReference type="EMBL" id="GAA1866770.1"/>
    </source>
</evidence>
<evidence type="ECO:0000313" key="4">
    <source>
        <dbReference type="Proteomes" id="UP001501094"/>
    </source>
</evidence>
<dbReference type="Proteomes" id="UP001501094">
    <property type="component" value="Unassembled WGS sequence"/>
</dbReference>
<dbReference type="SUPFAM" id="SSF55186">
    <property type="entry name" value="ThrRS/AlaRS common domain"/>
    <property type="match status" value="1"/>
</dbReference>
<dbReference type="InterPro" id="IPR018163">
    <property type="entry name" value="Thr/Ala-tRNA-synth_IIc_edit"/>
</dbReference>
<protein>
    <recommendedName>
        <fullName evidence="5">Alanyl-tRNA synthetase</fullName>
    </recommendedName>
</protein>
<keyword evidence="4" id="KW-1185">Reference proteome</keyword>
<sequence>MPLPLTVLVSDVKCDHVSELDLSGTTSTIVTYPSGSIHETATVVEVLSDPREAAGGLLVITDATPFHPLDPLWPDQPADHGELLVDDNVFAVRDTITVAQRPGGPIQVDDQIDARRDEPDVLFLVAHVVDEAAGDVLTKGAAVTLIVSADRRLRLSAAHTACHLLAYALNEATHDLWRKPAPPDSRGHHDLDAAACVLTRHDIGGSTDEYRLGKSLRNRGFDTAGFLDGLSLTIERVNRALANWIASDAPVRIDRTGPFLTDRRQWICGTPGGTAEMPCGGTHVQRLGELSSMTAVASFDEPSGILTIRNHVHLT</sequence>
<keyword evidence="1" id="KW-0479">Metal-binding</keyword>
<name>A0ABN2NFA1_9MICO</name>
<comment type="caution">
    <text evidence="3">The sequence shown here is derived from an EMBL/GenBank/DDBJ whole genome shotgun (WGS) entry which is preliminary data.</text>
</comment>
<accession>A0ABN2NFA1</accession>